<evidence type="ECO:0000313" key="4">
    <source>
        <dbReference type="EMBL" id="SES01466.1"/>
    </source>
</evidence>
<evidence type="ECO:0000256" key="1">
    <source>
        <dbReference type="ARBA" id="ARBA00009108"/>
    </source>
</evidence>
<dbReference type="STRING" id="587636.SAMN05216199_1792"/>
<keyword evidence="3" id="KW-0472">Membrane</keyword>
<comment type="similarity">
    <text evidence="1">Belongs to the UPF0749 family.</text>
</comment>
<evidence type="ECO:0000256" key="3">
    <source>
        <dbReference type="SAM" id="Phobius"/>
    </source>
</evidence>
<dbReference type="EMBL" id="FOHB01000002">
    <property type="protein sequence ID" value="SES01466.1"/>
    <property type="molecule type" value="Genomic_DNA"/>
</dbReference>
<reference evidence="5" key="1">
    <citation type="submission" date="2016-10" db="EMBL/GenBank/DDBJ databases">
        <authorList>
            <person name="Varghese N."/>
            <person name="Submissions S."/>
        </authorList>
    </citation>
    <scope>NUCLEOTIDE SEQUENCE [LARGE SCALE GENOMIC DNA]</scope>
    <source>
        <strain evidence="5">CGMCC 1.6963</strain>
    </source>
</reference>
<dbReference type="Pfam" id="PF05949">
    <property type="entry name" value="DUF881"/>
    <property type="match status" value="1"/>
</dbReference>
<accession>A0A1H9TWG2</accession>
<proteinExistence type="inferred from homology"/>
<dbReference type="PANTHER" id="PTHR37313:SF2">
    <property type="entry name" value="UPF0749 PROTEIN YLXX"/>
    <property type="match status" value="1"/>
</dbReference>
<dbReference type="Proteomes" id="UP000199019">
    <property type="component" value="Unassembled WGS sequence"/>
</dbReference>
<feature type="region of interest" description="Disordered" evidence="2">
    <location>
        <begin position="1"/>
        <end position="37"/>
    </location>
</feature>
<feature type="transmembrane region" description="Helical" evidence="3">
    <location>
        <begin position="52"/>
        <end position="71"/>
    </location>
</feature>
<dbReference type="InterPro" id="IPR010273">
    <property type="entry name" value="DUF881"/>
</dbReference>
<dbReference type="OrthoDB" id="3211287at2"/>
<dbReference type="Gene3D" id="3.30.70.1880">
    <property type="entry name" value="Protein of unknown function DUF881"/>
    <property type="match status" value="1"/>
</dbReference>
<keyword evidence="5" id="KW-1185">Reference proteome</keyword>
<organism evidence="4 5">
    <name type="scientific">Pedococcus cremeus</name>
    <dbReference type="NCBI Taxonomy" id="587636"/>
    <lineage>
        <taxon>Bacteria</taxon>
        <taxon>Bacillati</taxon>
        <taxon>Actinomycetota</taxon>
        <taxon>Actinomycetes</taxon>
        <taxon>Micrococcales</taxon>
        <taxon>Intrasporangiaceae</taxon>
        <taxon>Pedococcus</taxon>
    </lineage>
</organism>
<protein>
    <submittedName>
        <fullName evidence="4">Uncharacterized conserved protein YlxW, UPF0749 family</fullName>
    </submittedName>
</protein>
<sequence length="277" mass="29056">MTQPPEPTKQTGPEPTGPSTPTPEPTSPSTPAPEQSSWRTMFRMARPRATRANLFAALLAIVLGFALATQVQQTQQQGLEQLREDELVRILDDVTQDAARLGNDARALELTRDRLEGGANSSAEALRAAQQRLDTLGILAGTAPAEGPGIVLTIDDPSGKVTSALLLDALQELRDAGAEAVQIGSVRVVADTYFTDTPNGVEVSGTLVKSPYVIKAIGGSATMASAMDIPGGVNESVRRLGAVSTVDQRDQVSITALHTLEEPQYARPVPAATGAGK</sequence>
<keyword evidence="3" id="KW-1133">Transmembrane helix</keyword>
<dbReference type="AlphaFoldDB" id="A0A1H9TWG2"/>
<name>A0A1H9TWG2_9MICO</name>
<dbReference type="PANTHER" id="PTHR37313">
    <property type="entry name" value="UPF0749 PROTEIN RV1825"/>
    <property type="match status" value="1"/>
</dbReference>
<feature type="compositionally biased region" description="Pro residues" evidence="2">
    <location>
        <begin position="15"/>
        <end position="31"/>
    </location>
</feature>
<keyword evidence="3" id="KW-0812">Transmembrane</keyword>
<dbReference type="GO" id="GO:0005886">
    <property type="term" value="C:plasma membrane"/>
    <property type="evidence" value="ECO:0007669"/>
    <property type="project" value="TreeGrafter"/>
</dbReference>
<evidence type="ECO:0000256" key="2">
    <source>
        <dbReference type="SAM" id="MobiDB-lite"/>
    </source>
</evidence>
<gene>
    <name evidence="4" type="ORF">SAMN05216199_1792</name>
</gene>
<dbReference type="RefSeq" id="WP_091757267.1">
    <property type="nucleotide sequence ID" value="NZ_FOHB01000002.1"/>
</dbReference>
<evidence type="ECO:0000313" key="5">
    <source>
        <dbReference type="Proteomes" id="UP000199019"/>
    </source>
</evidence>